<evidence type="ECO:0000313" key="3">
    <source>
        <dbReference type="EMBL" id="MEJ8645442.1"/>
    </source>
</evidence>
<comment type="caution">
    <text evidence="3">The sequence shown here is derived from an EMBL/GenBank/DDBJ whole genome shotgun (WGS) entry which is preliminary data.</text>
</comment>
<feature type="compositionally biased region" description="Low complexity" evidence="1">
    <location>
        <begin position="164"/>
        <end position="200"/>
    </location>
</feature>
<gene>
    <name evidence="3" type="ORF">WKI68_37915</name>
</gene>
<feature type="compositionally biased region" description="Low complexity" evidence="1">
    <location>
        <begin position="129"/>
        <end position="151"/>
    </location>
</feature>
<dbReference type="Proteomes" id="UP001382904">
    <property type="component" value="Unassembled WGS sequence"/>
</dbReference>
<evidence type="ECO:0000259" key="2">
    <source>
        <dbReference type="Pfam" id="PF22739"/>
    </source>
</evidence>
<protein>
    <recommendedName>
        <fullName evidence="2">NACHT-associated inactive Restriction Endonuclease 2 sensor domain-containing protein</fullName>
    </recommendedName>
</protein>
<reference evidence="3 4" key="1">
    <citation type="submission" date="2024-03" db="EMBL/GenBank/DDBJ databases">
        <title>Novel Streptomyces species of biotechnological and ecological value are a feature of Machair soil.</title>
        <authorList>
            <person name="Prole J.R."/>
            <person name="Goodfellow M."/>
            <person name="Allenby N."/>
            <person name="Ward A.C."/>
        </authorList>
    </citation>
    <scope>NUCLEOTIDE SEQUENCE [LARGE SCALE GENOMIC DNA]</scope>
    <source>
        <strain evidence="3 4">MS1.HAVA.3</strain>
    </source>
</reference>
<evidence type="ECO:0000256" key="1">
    <source>
        <dbReference type="SAM" id="MobiDB-lite"/>
    </source>
</evidence>
<keyword evidence="4" id="KW-1185">Reference proteome</keyword>
<dbReference type="InterPro" id="IPR054571">
    <property type="entry name" value="NA-iREase3_dom"/>
</dbReference>
<sequence>MKEICRVRREGVLLRDIPRREPGDMLQLVATWQEQEDGVVRRQRIAVHPGTPTAEELDRFIAQVHATDTGSEAVLVYAGDAPAGGLRRRAAGHGVRVGIRSFIEFQGLLDLRGYVAAQTARLSSSEQYAPASTCPSATATPTAPTARTVPAKNVTVSSRSCWNSWSPTTAGSSCSSATSDTARPSPCASSPAASPNSSRT</sequence>
<proteinExistence type="predicted"/>
<feature type="domain" description="NACHT-associated inactive Restriction Endonuclease 2 sensor" evidence="2">
    <location>
        <begin position="2"/>
        <end position="111"/>
    </location>
</feature>
<evidence type="ECO:0000313" key="4">
    <source>
        <dbReference type="Proteomes" id="UP001382904"/>
    </source>
</evidence>
<feature type="region of interest" description="Disordered" evidence="1">
    <location>
        <begin position="125"/>
        <end position="200"/>
    </location>
</feature>
<dbReference type="EMBL" id="JBBKAM010000004">
    <property type="protein sequence ID" value="MEJ8645442.1"/>
    <property type="molecule type" value="Genomic_DNA"/>
</dbReference>
<feature type="compositionally biased region" description="Polar residues" evidence="1">
    <location>
        <begin position="154"/>
        <end position="163"/>
    </location>
</feature>
<organism evidence="3 4">
    <name type="scientific">Streptomyces caledonius</name>
    <dbReference type="NCBI Taxonomy" id="3134107"/>
    <lineage>
        <taxon>Bacteria</taxon>
        <taxon>Bacillati</taxon>
        <taxon>Actinomycetota</taxon>
        <taxon>Actinomycetes</taxon>
        <taxon>Kitasatosporales</taxon>
        <taxon>Streptomycetaceae</taxon>
        <taxon>Streptomyces</taxon>
    </lineage>
</organism>
<name>A0ABU8UC52_9ACTN</name>
<dbReference type="Pfam" id="PF22739">
    <property type="entry name" value="NA-iREase3"/>
    <property type="match status" value="1"/>
</dbReference>
<accession>A0ABU8UC52</accession>